<dbReference type="GO" id="GO:0032875">
    <property type="term" value="P:regulation of DNA endoreduplication"/>
    <property type="evidence" value="ECO:0007669"/>
    <property type="project" value="InterPro"/>
</dbReference>
<reference evidence="4" key="1">
    <citation type="submission" date="2020-06" db="EMBL/GenBank/DDBJ databases">
        <authorList>
            <person name="Li T."/>
            <person name="Hu X."/>
            <person name="Zhang T."/>
            <person name="Song X."/>
            <person name="Zhang H."/>
            <person name="Dai N."/>
            <person name="Sheng W."/>
            <person name="Hou X."/>
            <person name="Wei L."/>
        </authorList>
    </citation>
    <scope>NUCLEOTIDE SEQUENCE</scope>
    <source>
        <strain evidence="4">G01</strain>
        <tissue evidence="4">Leaf</tissue>
    </source>
</reference>
<reference evidence="4" key="2">
    <citation type="journal article" date="2024" name="Plant">
        <title>Genomic evolution and insights into agronomic trait innovations of Sesamum species.</title>
        <authorList>
            <person name="Miao H."/>
            <person name="Wang L."/>
            <person name="Qu L."/>
            <person name="Liu H."/>
            <person name="Sun Y."/>
            <person name="Le M."/>
            <person name="Wang Q."/>
            <person name="Wei S."/>
            <person name="Zheng Y."/>
            <person name="Lin W."/>
            <person name="Duan Y."/>
            <person name="Cao H."/>
            <person name="Xiong S."/>
            <person name="Wang X."/>
            <person name="Wei L."/>
            <person name="Li C."/>
            <person name="Ma Q."/>
            <person name="Ju M."/>
            <person name="Zhao R."/>
            <person name="Li G."/>
            <person name="Mu C."/>
            <person name="Tian Q."/>
            <person name="Mei H."/>
            <person name="Zhang T."/>
            <person name="Gao T."/>
            <person name="Zhang H."/>
        </authorList>
    </citation>
    <scope>NUCLEOTIDE SEQUENCE</scope>
    <source>
        <strain evidence="4">G01</strain>
    </source>
</reference>
<organism evidence="4">
    <name type="scientific">Sesamum angustifolium</name>
    <dbReference type="NCBI Taxonomy" id="2727405"/>
    <lineage>
        <taxon>Eukaryota</taxon>
        <taxon>Viridiplantae</taxon>
        <taxon>Streptophyta</taxon>
        <taxon>Embryophyta</taxon>
        <taxon>Tracheophyta</taxon>
        <taxon>Spermatophyta</taxon>
        <taxon>Magnoliopsida</taxon>
        <taxon>eudicotyledons</taxon>
        <taxon>Gunneridae</taxon>
        <taxon>Pentapetalae</taxon>
        <taxon>asterids</taxon>
        <taxon>lamiids</taxon>
        <taxon>Lamiales</taxon>
        <taxon>Pedaliaceae</taxon>
        <taxon>Sesamum</taxon>
    </lineage>
</organism>
<evidence type="ECO:0000256" key="1">
    <source>
        <dbReference type="ARBA" id="ARBA00023013"/>
    </source>
</evidence>
<comment type="caution">
    <text evidence="4">The sequence shown here is derived from an EMBL/GenBank/DDBJ whole genome shotgun (WGS) entry which is preliminary data.</text>
</comment>
<proteinExistence type="predicted"/>
<dbReference type="InterPro" id="IPR040389">
    <property type="entry name" value="SMR"/>
</dbReference>
<dbReference type="AlphaFoldDB" id="A0AAW2PUN4"/>
<evidence type="ECO:0000256" key="3">
    <source>
        <dbReference type="SAM" id="MobiDB-lite"/>
    </source>
</evidence>
<name>A0AAW2PUN4_9LAMI</name>
<keyword evidence="2" id="KW-0131">Cell cycle</keyword>
<dbReference type="GO" id="GO:0004860">
    <property type="term" value="F:protein kinase inhibitor activity"/>
    <property type="evidence" value="ECO:0007669"/>
    <property type="project" value="UniProtKB-KW"/>
</dbReference>
<dbReference type="PANTHER" id="PTHR33142:SF89">
    <property type="entry name" value="CYCLIN-DEPENDENT PROTEIN KINASE INHIBITOR SMR2"/>
    <property type="match status" value="1"/>
</dbReference>
<evidence type="ECO:0000313" key="4">
    <source>
        <dbReference type="EMBL" id="KAL0358551.1"/>
    </source>
</evidence>
<keyword evidence="1" id="KW-0649">Protein kinase inhibitor</keyword>
<dbReference type="EMBL" id="JACGWK010000004">
    <property type="protein sequence ID" value="KAL0358551.1"/>
    <property type="molecule type" value="Genomic_DNA"/>
</dbReference>
<protein>
    <submittedName>
        <fullName evidence="4">Uncharacterized protein</fullName>
    </submittedName>
</protein>
<evidence type="ECO:0000256" key="2">
    <source>
        <dbReference type="ARBA" id="ARBA00023306"/>
    </source>
</evidence>
<sequence>MSADLEFRPPIIKIPAPDPVTTDHHDGDQGCPPQDDCHTPRSPHHMIPPILSCPPAPRKPPPRRTGASCKRRLWEFDFFETVGRDEIESFFKRVEEGINGGGGATKRRCVM</sequence>
<gene>
    <name evidence="4" type="ORF">Sangu_0704500</name>
</gene>
<accession>A0AAW2PUN4</accession>
<feature type="region of interest" description="Disordered" evidence="3">
    <location>
        <begin position="1"/>
        <end position="67"/>
    </location>
</feature>
<dbReference type="PANTHER" id="PTHR33142">
    <property type="entry name" value="CYCLIN-DEPENDENT PROTEIN KINASE INHIBITOR SMR13"/>
    <property type="match status" value="1"/>
</dbReference>